<dbReference type="AlphaFoldDB" id="A0A4R3M4T2"/>
<gene>
    <name evidence="2" type="ORF">EDC64_101793</name>
</gene>
<sequence length="79" mass="8005">MKRTGRAGSGHRLTVASATLFVGIQALATAAGGGWAIAGLLNLGDIGEYGLMVLLCVPALYATWRYGRSAARAEAAAAV</sequence>
<protein>
    <submittedName>
        <fullName evidence="2">Uncharacterized protein</fullName>
    </submittedName>
</protein>
<comment type="caution">
    <text evidence="2">The sequence shown here is derived from an EMBL/GenBank/DDBJ whole genome shotgun (WGS) entry which is preliminary data.</text>
</comment>
<keyword evidence="3" id="KW-1185">Reference proteome</keyword>
<dbReference type="EMBL" id="SMAI01000001">
    <property type="protein sequence ID" value="TCT08270.1"/>
    <property type="molecule type" value="Genomic_DNA"/>
</dbReference>
<reference evidence="2 3" key="1">
    <citation type="submission" date="2019-03" db="EMBL/GenBank/DDBJ databases">
        <title>Genomic Encyclopedia of Type Strains, Phase IV (KMG-IV): sequencing the most valuable type-strain genomes for metagenomic binning, comparative biology and taxonomic classification.</title>
        <authorList>
            <person name="Goeker M."/>
        </authorList>
    </citation>
    <scope>NUCLEOTIDE SEQUENCE [LARGE SCALE GENOMIC DNA]</scope>
    <source>
        <strain evidence="2 3">DSM 9035</strain>
    </source>
</reference>
<organism evidence="2 3">
    <name type="scientific">Aquabacter spiritensis</name>
    <dbReference type="NCBI Taxonomy" id="933073"/>
    <lineage>
        <taxon>Bacteria</taxon>
        <taxon>Pseudomonadati</taxon>
        <taxon>Pseudomonadota</taxon>
        <taxon>Alphaproteobacteria</taxon>
        <taxon>Hyphomicrobiales</taxon>
        <taxon>Xanthobacteraceae</taxon>
        <taxon>Aquabacter</taxon>
    </lineage>
</organism>
<keyword evidence="1" id="KW-1133">Transmembrane helix</keyword>
<evidence type="ECO:0000256" key="1">
    <source>
        <dbReference type="SAM" id="Phobius"/>
    </source>
</evidence>
<name>A0A4R3M4T2_9HYPH</name>
<dbReference type="Proteomes" id="UP000294664">
    <property type="component" value="Unassembled WGS sequence"/>
</dbReference>
<evidence type="ECO:0000313" key="2">
    <source>
        <dbReference type="EMBL" id="TCT08270.1"/>
    </source>
</evidence>
<proteinExistence type="predicted"/>
<dbReference type="RefSeq" id="WP_132029897.1">
    <property type="nucleotide sequence ID" value="NZ_SMAI01000001.1"/>
</dbReference>
<evidence type="ECO:0000313" key="3">
    <source>
        <dbReference type="Proteomes" id="UP000294664"/>
    </source>
</evidence>
<keyword evidence="1" id="KW-0472">Membrane</keyword>
<feature type="transmembrane region" description="Helical" evidence="1">
    <location>
        <begin position="46"/>
        <end position="64"/>
    </location>
</feature>
<keyword evidence="1" id="KW-0812">Transmembrane</keyword>
<accession>A0A4R3M4T2</accession>